<gene>
    <name evidence="8" type="ORF">MKQ68_14600</name>
</gene>
<dbReference type="EMBL" id="CP107006">
    <property type="protein sequence ID" value="UYQ91320.1"/>
    <property type="molecule type" value="Genomic_DNA"/>
</dbReference>
<evidence type="ECO:0000256" key="6">
    <source>
        <dbReference type="RuleBase" id="RU364082"/>
    </source>
</evidence>
<dbReference type="RefSeq" id="WP_264279770.1">
    <property type="nucleotide sequence ID" value="NZ_CP107006.1"/>
</dbReference>
<evidence type="ECO:0000313" key="8">
    <source>
        <dbReference type="EMBL" id="UYQ91320.1"/>
    </source>
</evidence>
<accession>A0ABY6IVC4</accession>
<dbReference type="Pfam" id="PF04321">
    <property type="entry name" value="RmlD_sub_bind"/>
    <property type="match status" value="1"/>
</dbReference>
<dbReference type="EC" id="1.1.1.133" evidence="3 6"/>
<reference evidence="8" key="1">
    <citation type="submission" date="2022-10" db="EMBL/GenBank/DDBJ databases">
        <title>Chitinophaga sp. nov., isolated from soil.</title>
        <authorList>
            <person name="Jeon C.O."/>
        </authorList>
    </citation>
    <scope>NUCLEOTIDE SEQUENCE</scope>
    <source>
        <strain evidence="8">R8</strain>
    </source>
</reference>
<dbReference type="InterPro" id="IPR029903">
    <property type="entry name" value="RmlD-like-bd"/>
</dbReference>
<dbReference type="InterPro" id="IPR005913">
    <property type="entry name" value="dTDP_dehydrorham_reduct"/>
</dbReference>
<evidence type="ECO:0000256" key="2">
    <source>
        <dbReference type="ARBA" id="ARBA00010944"/>
    </source>
</evidence>
<evidence type="ECO:0000256" key="5">
    <source>
        <dbReference type="ARBA" id="ARBA00048200"/>
    </source>
</evidence>
<dbReference type="PANTHER" id="PTHR10491:SF4">
    <property type="entry name" value="METHIONINE ADENOSYLTRANSFERASE 2 SUBUNIT BETA"/>
    <property type="match status" value="1"/>
</dbReference>
<comment type="function">
    <text evidence="6">Catalyzes the reduction of dTDP-6-deoxy-L-lyxo-4-hexulose to yield dTDP-L-rhamnose.</text>
</comment>
<dbReference type="InterPro" id="IPR036291">
    <property type="entry name" value="NAD(P)-bd_dom_sf"/>
</dbReference>
<name>A0ABY6IVC4_9BACT</name>
<comment type="pathway">
    <text evidence="1 6">Carbohydrate biosynthesis; dTDP-L-rhamnose biosynthesis.</text>
</comment>
<proteinExistence type="inferred from homology"/>
<comment type="similarity">
    <text evidence="2 6">Belongs to the dTDP-4-dehydrorhamnose reductase family.</text>
</comment>
<dbReference type="CDD" id="cd05254">
    <property type="entry name" value="dTDP_HR_like_SDR_e"/>
    <property type="match status" value="1"/>
</dbReference>
<keyword evidence="6" id="KW-0560">Oxidoreductase</keyword>
<evidence type="ECO:0000256" key="3">
    <source>
        <dbReference type="ARBA" id="ARBA00012929"/>
    </source>
</evidence>
<keyword evidence="9" id="KW-1185">Reference proteome</keyword>
<evidence type="ECO:0000256" key="1">
    <source>
        <dbReference type="ARBA" id="ARBA00004781"/>
    </source>
</evidence>
<feature type="domain" description="RmlD-like substrate binding" evidence="7">
    <location>
        <begin position="3"/>
        <end position="290"/>
    </location>
</feature>
<protein>
    <recommendedName>
        <fullName evidence="4 6">dTDP-4-dehydrorhamnose reductase</fullName>
        <ecNumber evidence="3 6">1.1.1.133</ecNumber>
    </recommendedName>
</protein>
<evidence type="ECO:0000256" key="4">
    <source>
        <dbReference type="ARBA" id="ARBA00017099"/>
    </source>
</evidence>
<dbReference type="Gene3D" id="3.40.50.720">
    <property type="entry name" value="NAD(P)-binding Rossmann-like Domain"/>
    <property type="match status" value="1"/>
</dbReference>
<sequence>MKTILITGSNGLLGQYLVQLFSEDAAWQVVATGKGPNRLRRQSGYTYEAADLTDQEAIASLIAKHQPQVIIHSGAMTQADDCERNKDACRDTNVTATKYLLEASVAFFLFLSTDFVFDGLNGPYREDDLVNPISFYGSSKVLAERAVMAARQPWAIARTVLVYGVSDDPKRSNIITWVKGNLEQGKSIKVVDDQWRTPTLVQDLAIGCKLIVEQQATGIYHLSGKDLMTPYDMALAVAEHFSLDASLMERVNADTFTQPAKRPARTGFVIDKAVKDLGFAPRSFKEGIEIVKRQLT</sequence>
<evidence type="ECO:0000259" key="7">
    <source>
        <dbReference type="Pfam" id="PF04321"/>
    </source>
</evidence>
<keyword evidence="6" id="KW-0521">NADP</keyword>
<dbReference type="Proteomes" id="UP001162741">
    <property type="component" value="Chromosome"/>
</dbReference>
<evidence type="ECO:0000313" key="9">
    <source>
        <dbReference type="Proteomes" id="UP001162741"/>
    </source>
</evidence>
<dbReference type="SUPFAM" id="SSF51735">
    <property type="entry name" value="NAD(P)-binding Rossmann-fold domains"/>
    <property type="match status" value="1"/>
</dbReference>
<dbReference type="PANTHER" id="PTHR10491">
    <property type="entry name" value="DTDP-4-DEHYDRORHAMNOSE REDUCTASE"/>
    <property type="match status" value="1"/>
</dbReference>
<organism evidence="8 9">
    <name type="scientific">Chitinophaga horti</name>
    <dbReference type="NCBI Taxonomy" id="2920382"/>
    <lineage>
        <taxon>Bacteria</taxon>
        <taxon>Pseudomonadati</taxon>
        <taxon>Bacteroidota</taxon>
        <taxon>Chitinophagia</taxon>
        <taxon>Chitinophagales</taxon>
        <taxon>Chitinophagaceae</taxon>
        <taxon>Chitinophaga</taxon>
    </lineage>
</organism>
<comment type="catalytic activity">
    <reaction evidence="5">
        <text>dTDP-beta-L-rhamnose + NADP(+) = dTDP-4-dehydro-beta-L-rhamnose + NADPH + H(+)</text>
        <dbReference type="Rhea" id="RHEA:21796"/>
        <dbReference type="ChEBI" id="CHEBI:15378"/>
        <dbReference type="ChEBI" id="CHEBI:57510"/>
        <dbReference type="ChEBI" id="CHEBI:57783"/>
        <dbReference type="ChEBI" id="CHEBI:58349"/>
        <dbReference type="ChEBI" id="CHEBI:62830"/>
        <dbReference type="EC" id="1.1.1.133"/>
    </reaction>
</comment>